<dbReference type="Proteomes" id="UP000316429">
    <property type="component" value="Unassembled WGS sequence"/>
</dbReference>
<comment type="caution">
    <text evidence="2">The sequence shown here is derived from an EMBL/GenBank/DDBJ whole genome shotgun (WGS) entry which is preliminary data.</text>
</comment>
<gene>
    <name evidence="2" type="ORF">FJQ55_19225</name>
</gene>
<accession>A0A504ULC6</accession>
<evidence type="ECO:0000313" key="2">
    <source>
        <dbReference type="EMBL" id="TPP05873.1"/>
    </source>
</evidence>
<reference evidence="2 3" key="1">
    <citation type="submission" date="2019-06" db="EMBL/GenBank/DDBJ databases">
        <title>Rhizobium sp. CL12 isolated from roots of soybean.</title>
        <authorList>
            <person name="Wang C."/>
        </authorList>
    </citation>
    <scope>NUCLEOTIDE SEQUENCE [LARGE SCALE GENOMIC DNA]</scope>
    <source>
        <strain evidence="2 3">CL12</strain>
    </source>
</reference>
<organism evidence="2 3">
    <name type="scientific">Rhizobium glycinendophyticum</name>
    <dbReference type="NCBI Taxonomy" id="2589807"/>
    <lineage>
        <taxon>Bacteria</taxon>
        <taxon>Pseudomonadati</taxon>
        <taxon>Pseudomonadota</taxon>
        <taxon>Alphaproteobacteria</taxon>
        <taxon>Hyphomicrobiales</taxon>
        <taxon>Rhizobiaceae</taxon>
        <taxon>Rhizobium/Agrobacterium group</taxon>
        <taxon>Rhizobium</taxon>
    </lineage>
</organism>
<dbReference type="EMBL" id="VFYP01000004">
    <property type="protein sequence ID" value="TPP05873.1"/>
    <property type="molecule type" value="Genomic_DNA"/>
</dbReference>
<protein>
    <recommendedName>
        <fullName evidence="1">DUF6894 domain-containing protein</fullName>
    </recommendedName>
</protein>
<feature type="domain" description="DUF6894" evidence="1">
    <location>
        <begin position="54"/>
        <end position="100"/>
    </location>
</feature>
<proteinExistence type="predicted"/>
<keyword evidence="3" id="KW-1185">Reference proteome</keyword>
<name>A0A504ULC6_9HYPH</name>
<dbReference type="RefSeq" id="WP_140830996.1">
    <property type="nucleotide sequence ID" value="NZ_VFYP01000004.1"/>
</dbReference>
<sequence length="108" mass="12381">MFDSRWTRIAIFEQILQSEQERTAPGAVHHAMPHYKFYHRSGTGDISHQQSGWFNSHDSAHVQAIRQARQRAQEARVEKQCIDRARVEVLDAEGQLIATVWLATVDGL</sequence>
<dbReference type="AlphaFoldDB" id="A0A504ULC6"/>
<evidence type="ECO:0000259" key="1">
    <source>
        <dbReference type="Pfam" id="PF21834"/>
    </source>
</evidence>
<dbReference type="Pfam" id="PF21834">
    <property type="entry name" value="DUF6894"/>
    <property type="match status" value="1"/>
</dbReference>
<evidence type="ECO:0000313" key="3">
    <source>
        <dbReference type="Proteomes" id="UP000316429"/>
    </source>
</evidence>
<dbReference type="InterPro" id="IPR054189">
    <property type="entry name" value="DUF6894"/>
</dbReference>